<dbReference type="SUPFAM" id="SSF53335">
    <property type="entry name" value="S-adenosyl-L-methionine-dependent methyltransferases"/>
    <property type="match status" value="1"/>
</dbReference>
<name>A0A1H7RGI2_9GAMM</name>
<sequence length="255" mass="29592">MKLTRHVNQGQLVYLSNSADQICISENNCYRWLAFEQVIQSIMLLRQPSKLTLPHHYAALMPLLFFKPNTVVEFGLGGGNLTRFLRALQPSINIASVELSSHVIACFQKYFNPQQQSHKIHHSDALSYLQQQGGANQEPDWLICDVYQHHAYNFKDRLALLSALVDNLAINGCLTINLPDLDNDEINLCLTILRQLQTHHQIIYFHVPRYLNVIIHLLPNTWCINFLPKHPKLSFLSPSQYQRWRYFFNYHIKAG</sequence>
<dbReference type="Proteomes" id="UP000199297">
    <property type="component" value="Unassembled WGS sequence"/>
</dbReference>
<reference evidence="2" key="1">
    <citation type="submission" date="2016-10" db="EMBL/GenBank/DDBJ databases">
        <authorList>
            <person name="Varghese N."/>
            <person name="Submissions S."/>
        </authorList>
    </citation>
    <scope>NUCLEOTIDE SEQUENCE [LARGE SCALE GENOMIC DNA]</scope>
    <source>
        <strain evidence="2">CGMCC 1.9127</strain>
    </source>
</reference>
<dbReference type="RefSeq" id="WP_085285674.1">
    <property type="nucleotide sequence ID" value="NZ_FOBI01000014.1"/>
</dbReference>
<accession>A0A1H7RGI2</accession>
<dbReference type="AlphaFoldDB" id="A0A1H7RGI2"/>
<dbReference type="Gene3D" id="3.40.50.150">
    <property type="entry name" value="Vaccinia Virus protein VP39"/>
    <property type="match status" value="1"/>
</dbReference>
<dbReference type="EMBL" id="FOBI01000014">
    <property type="protein sequence ID" value="SEL58934.1"/>
    <property type="molecule type" value="Genomic_DNA"/>
</dbReference>
<protein>
    <recommendedName>
        <fullName evidence="3">Methyltransferase domain-containing protein</fullName>
    </recommendedName>
</protein>
<organism evidence="1 2">
    <name type="scientific">Colwellia chukchiensis</name>
    <dbReference type="NCBI Taxonomy" id="641665"/>
    <lineage>
        <taxon>Bacteria</taxon>
        <taxon>Pseudomonadati</taxon>
        <taxon>Pseudomonadota</taxon>
        <taxon>Gammaproteobacteria</taxon>
        <taxon>Alteromonadales</taxon>
        <taxon>Colwelliaceae</taxon>
        <taxon>Colwellia</taxon>
    </lineage>
</organism>
<keyword evidence="2" id="KW-1185">Reference proteome</keyword>
<evidence type="ECO:0000313" key="2">
    <source>
        <dbReference type="Proteomes" id="UP000199297"/>
    </source>
</evidence>
<proteinExistence type="predicted"/>
<gene>
    <name evidence="1" type="ORF">SAMN05216262_11482</name>
</gene>
<dbReference type="OrthoDB" id="5763385at2"/>
<dbReference type="STRING" id="641665.GCA_002104455_01306"/>
<dbReference type="InterPro" id="IPR029063">
    <property type="entry name" value="SAM-dependent_MTases_sf"/>
</dbReference>
<evidence type="ECO:0008006" key="3">
    <source>
        <dbReference type="Google" id="ProtNLM"/>
    </source>
</evidence>
<evidence type="ECO:0000313" key="1">
    <source>
        <dbReference type="EMBL" id="SEL58934.1"/>
    </source>
</evidence>